<dbReference type="GO" id="GO:0008237">
    <property type="term" value="F:metallopeptidase activity"/>
    <property type="evidence" value="ECO:0007669"/>
    <property type="project" value="UniProtKB-KW"/>
</dbReference>
<keyword evidence="5 10" id="KW-0031">Aminopeptidase</keyword>
<dbReference type="Gene3D" id="3.40.1830.10">
    <property type="entry name" value="Thermophilic metalloprotease (M29)"/>
    <property type="match status" value="1"/>
</dbReference>
<comment type="cofactor">
    <cofactor evidence="3">
        <name>Zn(2+)</name>
        <dbReference type="ChEBI" id="CHEBI:29105"/>
    </cofactor>
</comment>
<dbReference type="InterPro" id="IPR052170">
    <property type="entry name" value="M29_Exopeptidase"/>
</dbReference>
<evidence type="ECO:0000256" key="6">
    <source>
        <dbReference type="ARBA" id="ARBA00022670"/>
    </source>
</evidence>
<dbReference type="Pfam" id="PF02073">
    <property type="entry name" value="Peptidase_M29"/>
    <property type="match status" value="1"/>
</dbReference>
<evidence type="ECO:0000256" key="9">
    <source>
        <dbReference type="ARBA" id="ARBA00023049"/>
    </source>
</evidence>
<evidence type="ECO:0000256" key="1">
    <source>
        <dbReference type="ARBA" id="ARBA00001941"/>
    </source>
</evidence>
<dbReference type="RefSeq" id="WP_092277194.1">
    <property type="nucleotide sequence ID" value="NZ_BJOE01000039.1"/>
</dbReference>
<dbReference type="SUPFAM" id="SSF144052">
    <property type="entry name" value="Thermophilic metalloprotease-like"/>
    <property type="match status" value="1"/>
</dbReference>
<evidence type="ECO:0000256" key="5">
    <source>
        <dbReference type="ARBA" id="ARBA00022438"/>
    </source>
</evidence>
<dbReference type="GO" id="GO:0046872">
    <property type="term" value="F:metal ion binding"/>
    <property type="evidence" value="ECO:0007669"/>
    <property type="project" value="UniProtKB-KW"/>
</dbReference>
<name>A0A1I4E510_9BACL</name>
<gene>
    <name evidence="10" type="ORF">SAMN05518846_12744</name>
</gene>
<evidence type="ECO:0000256" key="2">
    <source>
        <dbReference type="ARBA" id="ARBA00001946"/>
    </source>
</evidence>
<keyword evidence="8" id="KW-0378">Hydrolase</keyword>
<evidence type="ECO:0000256" key="8">
    <source>
        <dbReference type="ARBA" id="ARBA00022801"/>
    </source>
</evidence>
<sequence>MFQSRIERLAEIIVNYSIQTQPNENVLIEATDIPRELIQAITREVHKVGGNAFINLRDRQVMRDLLMNAPEEQIRLWGEADSRFMSMMHGYVAVRGNSNLYEWSDIPTQKMLQYERLYIKPVHIEQRAKHTKWVVVRYPNEAMAQLAETSTEAFTQFFFDVCTMNYEKMNLAMDALVELMNQTDQVRIVGPGTDLRFSMDGMPAIKCAGQLNLPDGEVYSAPVKDSVNGVITFNTPTPYSGFVFEKIQLTFEKGVITKAAANDTSRLWEILRTDEGSSSIGEFAIGMNPFIKKPLKDILFDEKIDGSLHVALGNCYDDAYNGNHSAIHWDMVLIQRPEFGGGEIWFDDRLIRKDGKFVVPELFCLNPEELR</sequence>
<proteinExistence type="inferred from homology"/>
<evidence type="ECO:0000256" key="4">
    <source>
        <dbReference type="ARBA" id="ARBA00008236"/>
    </source>
</evidence>
<dbReference type="STRING" id="1884381.SAMN05518846_12744"/>
<keyword evidence="6" id="KW-0645">Protease</keyword>
<dbReference type="Proteomes" id="UP000198915">
    <property type="component" value="Unassembled WGS sequence"/>
</dbReference>
<comment type="similarity">
    <text evidence="4">Belongs to the peptidase M29 family.</text>
</comment>
<evidence type="ECO:0000313" key="11">
    <source>
        <dbReference type="Proteomes" id="UP000198915"/>
    </source>
</evidence>
<accession>A0A1I4E510</accession>
<evidence type="ECO:0000313" key="10">
    <source>
        <dbReference type="EMBL" id="SFK99241.1"/>
    </source>
</evidence>
<reference evidence="11" key="1">
    <citation type="submission" date="2016-10" db="EMBL/GenBank/DDBJ databases">
        <authorList>
            <person name="Varghese N."/>
            <person name="Submissions S."/>
        </authorList>
    </citation>
    <scope>NUCLEOTIDE SEQUENCE [LARGE SCALE GENOMIC DNA]</scope>
    <source>
        <strain evidence="11">OK042</strain>
    </source>
</reference>
<dbReference type="EMBL" id="FORT01000027">
    <property type="protein sequence ID" value="SFK99241.1"/>
    <property type="molecule type" value="Genomic_DNA"/>
</dbReference>
<dbReference type="PANTHER" id="PTHR34448">
    <property type="entry name" value="AMINOPEPTIDASE"/>
    <property type="match status" value="1"/>
</dbReference>
<keyword evidence="7" id="KW-0479">Metal-binding</keyword>
<dbReference type="GO" id="GO:0004177">
    <property type="term" value="F:aminopeptidase activity"/>
    <property type="evidence" value="ECO:0007669"/>
    <property type="project" value="UniProtKB-KW"/>
</dbReference>
<protein>
    <submittedName>
        <fullName evidence="10">Aminopeptidase</fullName>
    </submittedName>
</protein>
<dbReference type="InterPro" id="IPR035097">
    <property type="entry name" value="M29_N-terminal"/>
</dbReference>
<dbReference type="GO" id="GO:0006508">
    <property type="term" value="P:proteolysis"/>
    <property type="evidence" value="ECO:0007669"/>
    <property type="project" value="UniProtKB-KW"/>
</dbReference>
<comment type="cofactor">
    <cofactor evidence="2">
        <name>Mg(2+)</name>
        <dbReference type="ChEBI" id="CHEBI:18420"/>
    </cofactor>
</comment>
<keyword evidence="9" id="KW-0482">Metalloprotease</keyword>
<dbReference type="InterPro" id="IPR000787">
    <property type="entry name" value="Peptidase_M29"/>
</dbReference>
<evidence type="ECO:0000256" key="7">
    <source>
        <dbReference type="ARBA" id="ARBA00022723"/>
    </source>
</evidence>
<evidence type="ECO:0000256" key="3">
    <source>
        <dbReference type="ARBA" id="ARBA00001947"/>
    </source>
</evidence>
<organism evidence="10 11">
    <name type="scientific">Brevibacillus centrosporus</name>
    <dbReference type="NCBI Taxonomy" id="54910"/>
    <lineage>
        <taxon>Bacteria</taxon>
        <taxon>Bacillati</taxon>
        <taxon>Bacillota</taxon>
        <taxon>Bacilli</taxon>
        <taxon>Bacillales</taxon>
        <taxon>Paenibacillaceae</taxon>
        <taxon>Brevibacillus</taxon>
    </lineage>
</organism>
<dbReference type="AlphaFoldDB" id="A0A1I4E510"/>
<keyword evidence="11" id="KW-1185">Reference proteome</keyword>
<dbReference type="PANTHER" id="PTHR34448:SF1">
    <property type="entry name" value="BLL6088 PROTEIN"/>
    <property type="match status" value="1"/>
</dbReference>
<comment type="cofactor">
    <cofactor evidence="1">
        <name>Co(2+)</name>
        <dbReference type="ChEBI" id="CHEBI:48828"/>
    </cofactor>
</comment>